<evidence type="ECO:0000313" key="11">
    <source>
        <dbReference type="EMBL" id="PSU46268.1"/>
    </source>
</evidence>
<evidence type="ECO:0000313" key="12">
    <source>
        <dbReference type="Proteomes" id="UP000240987"/>
    </source>
</evidence>
<dbReference type="Pfam" id="PF00213">
    <property type="entry name" value="OSCP"/>
    <property type="match status" value="1"/>
</dbReference>
<sequence length="182" mass="20181">MSDLKTIAQPYAKAAFDFALANKSLDQWAHMLMVAADVAHQPVILQEIKEIDFKGAKNAEAFTLMFLDICEGLLDEHGQNFVRVMAENGRLIVLPDVLNLFMEMKADFERTIEATVLSVEPLTEEQKVNLVKALEKRLSRSVELDCQIDESLVGGMLIKAGELVIDGTLKSSMNRLASSLQA</sequence>
<dbReference type="Proteomes" id="UP000240987">
    <property type="component" value="Unassembled WGS sequence"/>
</dbReference>
<accession>A0A2T3JBQ5</accession>
<keyword evidence="6 10" id="KW-0406">Ion transport</keyword>
<comment type="caution">
    <text evidence="11">The sequence shown here is derived from an EMBL/GenBank/DDBJ whole genome shotgun (WGS) entry which is preliminary data.</text>
</comment>
<evidence type="ECO:0000256" key="8">
    <source>
        <dbReference type="ARBA" id="ARBA00023196"/>
    </source>
</evidence>
<evidence type="ECO:0000256" key="3">
    <source>
        <dbReference type="ARBA" id="ARBA00022475"/>
    </source>
</evidence>
<evidence type="ECO:0000256" key="9">
    <source>
        <dbReference type="ARBA" id="ARBA00023310"/>
    </source>
</evidence>
<dbReference type="RefSeq" id="WP_107244247.1">
    <property type="nucleotide sequence ID" value="NZ_PYMJ01000023.1"/>
</dbReference>
<keyword evidence="3 10" id="KW-1003">Cell membrane</keyword>
<keyword evidence="7 10" id="KW-0472">Membrane</keyword>
<name>A0A2T3JBQ5_9GAMM</name>
<evidence type="ECO:0000256" key="6">
    <source>
        <dbReference type="ARBA" id="ARBA00023065"/>
    </source>
</evidence>
<dbReference type="InterPro" id="IPR020781">
    <property type="entry name" value="ATPase_OSCP/d_CS"/>
</dbReference>
<dbReference type="PRINTS" id="PR00125">
    <property type="entry name" value="ATPASEDELTA"/>
</dbReference>
<dbReference type="NCBIfam" id="NF004402">
    <property type="entry name" value="PRK05758.2-2"/>
    <property type="match status" value="1"/>
</dbReference>
<dbReference type="GO" id="GO:0005886">
    <property type="term" value="C:plasma membrane"/>
    <property type="evidence" value="ECO:0007669"/>
    <property type="project" value="UniProtKB-SubCell"/>
</dbReference>
<comment type="subcellular location">
    <subcellularLocation>
        <location evidence="10">Cell membrane</location>
        <topology evidence="10">Peripheral membrane protein</topology>
    </subcellularLocation>
    <subcellularLocation>
        <location evidence="1">Membrane</location>
    </subcellularLocation>
</comment>
<proteinExistence type="inferred from homology"/>
<dbReference type="EMBL" id="PYMJ01000023">
    <property type="protein sequence ID" value="PSU46268.1"/>
    <property type="molecule type" value="Genomic_DNA"/>
</dbReference>
<evidence type="ECO:0000256" key="7">
    <source>
        <dbReference type="ARBA" id="ARBA00023136"/>
    </source>
</evidence>
<evidence type="ECO:0000256" key="1">
    <source>
        <dbReference type="ARBA" id="ARBA00004370"/>
    </source>
</evidence>
<keyword evidence="8 10" id="KW-0139">CF(1)</keyword>
<reference evidence="11 12" key="1">
    <citation type="submission" date="2018-01" db="EMBL/GenBank/DDBJ databases">
        <title>Whole genome sequencing of Histamine producing bacteria.</title>
        <authorList>
            <person name="Butler K."/>
        </authorList>
    </citation>
    <scope>NUCLEOTIDE SEQUENCE [LARGE SCALE GENOMIC DNA]</scope>
    <source>
        <strain evidence="11 12">JCM 12947</strain>
    </source>
</reference>
<evidence type="ECO:0000256" key="5">
    <source>
        <dbReference type="ARBA" id="ARBA00022781"/>
    </source>
</evidence>
<dbReference type="GO" id="GO:0046933">
    <property type="term" value="F:proton-transporting ATP synthase activity, rotational mechanism"/>
    <property type="evidence" value="ECO:0007669"/>
    <property type="project" value="UniProtKB-UniRule"/>
</dbReference>
<keyword evidence="9 10" id="KW-0066">ATP synthesis</keyword>
<keyword evidence="5 10" id="KW-0375">Hydrogen ion transport</keyword>
<dbReference type="InterPro" id="IPR026015">
    <property type="entry name" value="ATP_synth_OSCP/delta_N_sf"/>
</dbReference>
<gene>
    <name evidence="10" type="primary">atpH</name>
    <name evidence="11" type="ORF">C9J12_19565</name>
</gene>
<dbReference type="OrthoDB" id="9816221at2"/>
<comment type="function">
    <text evidence="10">This protein is part of the stalk that links CF(0) to CF(1). It either transmits conformational changes from CF(0) to CF(1) or is implicated in proton conduction.</text>
</comment>
<dbReference type="GO" id="GO:0045259">
    <property type="term" value="C:proton-transporting ATP synthase complex"/>
    <property type="evidence" value="ECO:0007669"/>
    <property type="project" value="UniProtKB-KW"/>
</dbReference>
<keyword evidence="2 10" id="KW-0813">Transport</keyword>
<evidence type="ECO:0000256" key="2">
    <source>
        <dbReference type="ARBA" id="ARBA00022448"/>
    </source>
</evidence>
<comment type="similarity">
    <text evidence="10">Belongs to the ATPase delta chain family.</text>
</comment>
<keyword evidence="12" id="KW-1185">Reference proteome</keyword>
<evidence type="ECO:0000256" key="10">
    <source>
        <dbReference type="HAMAP-Rule" id="MF_01416"/>
    </source>
</evidence>
<protein>
    <recommendedName>
        <fullName evidence="10">ATP synthase subunit delta</fullName>
    </recommendedName>
    <alternativeName>
        <fullName evidence="10">ATP synthase F(1) sector subunit delta</fullName>
    </alternativeName>
    <alternativeName>
        <fullName evidence="10">F-type ATPase subunit delta</fullName>
        <shortName evidence="10">F-ATPase subunit delta</shortName>
    </alternativeName>
</protein>
<keyword evidence="4" id="KW-0997">Cell inner membrane</keyword>
<dbReference type="NCBIfam" id="TIGR01145">
    <property type="entry name" value="ATP_synt_delta"/>
    <property type="match status" value="1"/>
</dbReference>
<dbReference type="SUPFAM" id="SSF47928">
    <property type="entry name" value="N-terminal domain of the delta subunit of the F1F0-ATP synthase"/>
    <property type="match status" value="1"/>
</dbReference>
<dbReference type="InterPro" id="IPR000711">
    <property type="entry name" value="ATPase_OSCP/dsu"/>
</dbReference>
<dbReference type="PANTHER" id="PTHR11910">
    <property type="entry name" value="ATP SYNTHASE DELTA CHAIN"/>
    <property type="match status" value="1"/>
</dbReference>
<dbReference type="HAMAP" id="MF_01416">
    <property type="entry name" value="ATP_synth_delta_bact"/>
    <property type="match status" value="1"/>
</dbReference>
<dbReference type="AlphaFoldDB" id="A0A2T3JBQ5"/>
<evidence type="ECO:0000256" key="4">
    <source>
        <dbReference type="ARBA" id="ARBA00022519"/>
    </source>
</evidence>
<comment type="function">
    <text evidence="10">F(1)F(0) ATP synthase produces ATP from ADP in the presence of a proton or sodium gradient. F-type ATPases consist of two structural domains, F(1) containing the extramembraneous catalytic core and F(0) containing the membrane proton channel, linked together by a central stalk and a peripheral stalk. During catalysis, ATP synthesis in the catalytic domain of F(1) is coupled via a rotary mechanism of the central stalk subunits to proton translocation.</text>
</comment>
<dbReference type="PROSITE" id="PS00389">
    <property type="entry name" value="ATPASE_DELTA"/>
    <property type="match status" value="1"/>
</dbReference>
<organism evidence="11 12">
    <name type="scientific">Photobacterium frigidiphilum</name>
    <dbReference type="NCBI Taxonomy" id="264736"/>
    <lineage>
        <taxon>Bacteria</taxon>
        <taxon>Pseudomonadati</taxon>
        <taxon>Pseudomonadota</taxon>
        <taxon>Gammaproteobacteria</taxon>
        <taxon>Vibrionales</taxon>
        <taxon>Vibrionaceae</taxon>
        <taxon>Photobacterium</taxon>
    </lineage>
</organism>
<dbReference type="Gene3D" id="1.10.520.20">
    <property type="entry name" value="N-terminal domain of the delta subunit of the F1F0-ATP synthase"/>
    <property type="match status" value="1"/>
</dbReference>